<feature type="domain" description="SGNH" evidence="4">
    <location>
        <begin position="452"/>
        <end position="680"/>
    </location>
</feature>
<feature type="region of interest" description="Disordered" evidence="1">
    <location>
        <begin position="1"/>
        <end position="33"/>
    </location>
</feature>
<dbReference type="AlphaFoldDB" id="A0A9W6HBW1"/>
<dbReference type="InterPro" id="IPR043968">
    <property type="entry name" value="SGNH"/>
</dbReference>
<feature type="transmembrane region" description="Helical" evidence="2">
    <location>
        <begin position="328"/>
        <end position="351"/>
    </location>
</feature>
<keyword evidence="6" id="KW-1185">Reference proteome</keyword>
<dbReference type="PANTHER" id="PTHR23028">
    <property type="entry name" value="ACETYLTRANSFERASE"/>
    <property type="match status" value="1"/>
</dbReference>
<feature type="transmembrane region" description="Helical" evidence="2">
    <location>
        <begin position="207"/>
        <end position="224"/>
    </location>
</feature>
<sequence length="697" mass="74272">MNRGDAASAAPTATALPIPTEPAHTPPPGAPTPQRLAHIDGLRAIAVAAVVLYHYGIPGIQNGFLGVDVFFVISGYVISRSLTTAHAKSQGRLRSWLFEFYGRRVWRIAPALLVMIGIVGVLFALFEPRGYASAPILWTSIGASVGVANLVLLGSEQGDYFGATTAFNPFLHTWSLGVEEQFYLIFPLLLWLLLSAGTVVARRRARLPVIVLALLSLGLAVWFWRTNPSASFYLLPTRFWELAAGALAFQAARWVDTRMRGNALRLVVSWVALAAIVASMVGVGGADSPFPAALLPVAATVLVIWFAPVERAGWGAPGRWLRATPVTWLGRVSYSLYLWHWPVIVIGLWVFGSRGPIGILVAIVAAVGLAALSYYGVERPILRSRVAHAPLRRSHWLLGGTAIALTLSIVVVIGWQHDRFSRASPISLSVTTQSGWANDRMPNQPEQTANDIAGAPRLLNIGDSHAGAYTAMVTAAAKNRGLSLTIASHSGCGFTLLAPVPTDGSCATAWEAIDSARSGDVAVFIGLRVPRIADAGELEPEYVADSPVNVASRGAAIAQFQPIARALTARGVKVVVNSPEPLFGRAPYLCEDWWFAANSGCAFPSTMERSAEVRRAGLARDSIDAVVAANPAVTVWNVFDALCPPSNSTCSQHDADGHALFVDTDHVSGWGNAAALPSFEAALDSALGPENSLRAEE</sequence>
<dbReference type="GO" id="GO:0009103">
    <property type="term" value="P:lipopolysaccharide biosynthetic process"/>
    <property type="evidence" value="ECO:0007669"/>
    <property type="project" value="TreeGrafter"/>
</dbReference>
<keyword evidence="2" id="KW-1133">Transmembrane helix</keyword>
<dbReference type="InterPro" id="IPR002656">
    <property type="entry name" value="Acyl_transf_3_dom"/>
</dbReference>
<dbReference type="RefSeq" id="WP_271178296.1">
    <property type="nucleotide sequence ID" value="NZ_BAAAJO010000003.1"/>
</dbReference>
<reference evidence="5" key="2">
    <citation type="submission" date="2023-01" db="EMBL/GenBank/DDBJ databases">
        <authorList>
            <person name="Sun Q."/>
            <person name="Evtushenko L."/>
        </authorList>
    </citation>
    <scope>NUCLEOTIDE SEQUENCE</scope>
    <source>
        <strain evidence="5">VKM Ac-1401</strain>
    </source>
</reference>
<evidence type="ECO:0000259" key="3">
    <source>
        <dbReference type="Pfam" id="PF01757"/>
    </source>
</evidence>
<comment type="caution">
    <text evidence="5">The sequence shown here is derived from an EMBL/GenBank/DDBJ whole genome shotgun (WGS) entry which is preliminary data.</text>
</comment>
<feature type="transmembrane region" description="Helical" evidence="2">
    <location>
        <begin position="357"/>
        <end position="375"/>
    </location>
</feature>
<dbReference type="InterPro" id="IPR050879">
    <property type="entry name" value="Acyltransferase_3"/>
</dbReference>
<organism evidence="5 6">
    <name type="scientific">Leifsonia poae</name>
    <dbReference type="NCBI Taxonomy" id="110933"/>
    <lineage>
        <taxon>Bacteria</taxon>
        <taxon>Bacillati</taxon>
        <taxon>Actinomycetota</taxon>
        <taxon>Actinomycetes</taxon>
        <taxon>Micrococcales</taxon>
        <taxon>Microbacteriaceae</taxon>
        <taxon>Leifsonia</taxon>
    </lineage>
</organism>
<keyword evidence="2" id="KW-0812">Transmembrane</keyword>
<feature type="compositionally biased region" description="Low complexity" evidence="1">
    <location>
        <begin position="1"/>
        <end position="23"/>
    </location>
</feature>
<reference evidence="5" key="1">
    <citation type="journal article" date="2014" name="Int. J. Syst. Evol. Microbiol.">
        <title>Complete genome sequence of Corynebacterium casei LMG S-19264T (=DSM 44701T), isolated from a smear-ripened cheese.</title>
        <authorList>
            <consortium name="US DOE Joint Genome Institute (JGI-PGF)"/>
            <person name="Walter F."/>
            <person name="Albersmeier A."/>
            <person name="Kalinowski J."/>
            <person name="Ruckert C."/>
        </authorList>
    </citation>
    <scope>NUCLEOTIDE SEQUENCE</scope>
    <source>
        <strain evidence="5">VKM Ac-1401</strain>
    </source>
</reference>
<feature type="domain" description="Acyltransferase 3" evidence="3">
    <location>
        <begin position="39"/>
        <end position="374"/>
    </location>
</feature>
<feature type="transmembrane region" description="Helical" evidence="2">
    <location>
        <begin position="104"/>
        <end position="126"/>
    </location>
</feature>
<evidence type="ECO:0000313" key="5">
    <source>
        <dbReference type="EMBL" id="GLJ77674.1"/>
    </source>
</evidence>
<gene>
    <name evidence="5" type="ORF">GCM10017584_32480</name>
</gene>
<protein>
    <submittedName>
        <fullName evidence="5">O-antigen acetylase</fullName>
    </submittedName>
</protein>
<feature type="transmembrane region" description="Helical" evidence="2">
    <location>
        <begin position="132"/>
        <end position="153"/>
    </location>
</feature>
<feature type="transmembrane region" description="Helical" evidence="2">
    <location>
        <begin position="230"/>
        <end position="251"/>
    </location>
</feature>
<dbReference type="EMBL" id="BSEN01000015">
    <property type="protein sequence ID" value="GLJ77674.1"/>
    <property type="molecule type" value="Genomic_DNA"/>
</dbReference>
<feature type="transmembrane region" description="Helical" evidence="2">
    <location>
        <begin position="182"/>
        <end position="200"/>
    </location>
</feature>
<dbReference type="PANTHER" id="PTHR23028:SF53">
    <property type="entry name" value="ACYL_TRANSF_3 DOMAIN-CONTAINING PROTEIN"/>
    <property type="match status" value="1"/>
</dbReference>
<dbReference type="GO" id="GO:0016020">
    <property type="term" value="C:membrane"/>
    <property type="evidence" value="ECO:0007669"/>
    <property type="project" value="TreeGrafter"/>
</dbReference>
<dbReference type="GO" id="GO:0016747">
    <property type="term" value="F:acyltransferase activity, transferring groups other than amino-acyl groups"/>
    <property type="evidence" value="ECO:0007669"/>
    <property type="project" value="InterPro"/>
</dbReference>
<dbReference type="Proteomes" id="UP001142372">
    <property type="component" value="Unassembled WGS sequence"/>
</dbReference>
<feature type="transmembrane region" description="Helical" evidence="2">
    <location>
        <begin position="396"/>
        <end position="415"/>
    </location>
</feature>
<dbReference type="Pfam" id="PF01757">
    <property type="entry name" value="Acyl_transf_3"/>
    <property type="match status" value="1"/>
</dbReference>
<proteinExistence type="predicted"/>
<evidence type="ECO:0000259" key="4">
    <source>
        <dbReference type="Pfam" id="PF19040"/>
    </source>
</evidence>
<evidence type="ECO:0000313" key="6">
    <source>
        <dbReference type="Proteomes" id="UP001142372"/>
    </source>
</evidence>
<feature type="transmembrane region" description="Helical" evidence="2">
    <location>
        <begin position="289"/>
        <end position="307"/>
    </location>
</feature>
<accession>A0A9W6HBW1</accession>
<evidence type="ECO:0000256" key="1">
    <source>
        <dbReference type="SAM" id="MobiDB-lite"/>
    </source>
</evidence>
<dbReference type="Pfam" id="PF19040">
    <property type="entry name" value="SGNH"/>
    <property type="match status" value="1"/>
</dbReference>
<name>A0A9W6HBW1_9MICO</name>
<keyword evidence="2" id="KW-0472">Membrane</keyword>
<feature type="transmembrane region" description="Helical" evidence="2">
    <location>
        <begin position="263"/>
        <end position="283"/>
    </location>
</feature>
<feature type="transmembrane region" description="Helical" evidence="2">
    <location>
        <begin position="41"/>
        <end position="57"/>
    </location>
</feature>
<evidence type="ECO:0000256" key="2">
    <source>
        <dbReference type="SAM" id="Phobius"/>
    </source>
</evidence>